<evidence type="ECO:0000313" key="6">
    <source>
        <dbReference type="EMBL" id="KAF6289675.1"/>
    </source>
</evidence>
<dbReference type="PANTHER" id="PTHR13280">
    <property type="entry name" value="PHOSPHOFURIN ACIDIC CLUSTER SORTING PROTEIN"/>
    <property type="match status" value="1"/>
</dbReference>
<dbReference type="AlphaFoldDB" id="A0A7J7SMZ9"/>
<feature type="region of interest" description="Disordered" evidence="3">
    <location>
        <begin position="329"/>
        <end position="359"/>
    </location>
</feature>
<comment type="caution">
    <text evidence="6">The sequence shown here is derived from an EMBL/GenBank/DDBJ whole genome shotgun (WGS) entry which is preliminary data.</text>
</comment>
<evidence type="ECO:0000259" key="4">
    <source>
        <dbReference type="Pfam" id="PF10254"/>
    </source>
</evidence>
<keyword evidence="7" id="KW-1185">Reference proteome</keyword>
<dbReference type="Pfam" id="PF25332">
    <property type="entry name" value="C2_PACS_N"/>
    <property type="match status" value="1"/>
</dbReference>
<feature type="compositionally biased region" description="Polar residues" evidence="3">
    <location>
        <begin position="708"/>
        <end position="726"/>
    </location>
</feature>
<sequence>MLRVLIKGVVWDDVEFFQLAAQGPPTPSTSPSASPDTTTPPFSPACGPADAKHRRAQLLFFIGTLVPRDPAVRVVPDSVEGSTLVPNTSGRFQEDPVSSAEESGPELTDGVLNSMPLQEARIPDIHTSMQHDLRGEKPSGPCMLQATAASSSPVGRACSHTVLNTPVPMHLFSTWEVDCSSPSCVLRLCSLTLKKLVILKELEKEPIAMVIAVQMQGSKGILRSHEIVLPTSGQVETDLALTFSLQYPHFLKGEENKLQIMLQQRKCNNNQIILGYKTLATGAIHMAEVMQRPPEGGQVLSLSSSVQESSIRVAEIWISFLSSQPINYKDDTMQASPTDKPTNNYTEGKSESFSELEASYNVTPRQDLEEDDFDLSQPKKQQPCMQGNLKQKVMVLLPRSNMSEEVLDSDQDPTEHVPEVEENLDLLYHNLDNPSNSDPDMEDDGIILSNTRTKTRQYFEGLAHSSCQMETRSIHSARRQKEPPRLANMSVKVQGPGRKLFSGSVSDLMAYSTPATKVDKTCVFSLSSQPVNQLDRAMPASTKADNFSKGDSEIVFSELEVSYNAAHRHDLDKKPIRRRRPMTRQQSYQQKVAAWLHRYQMMEEVLDSKKEPEVQFPDVDKEVADLFYRLVNPSESSSDKEDDDDSLLTPPMPELMTYSESLPNGPDMEDDDGALDTPKPRPKLRSYCESVSSDSGSGWVAHSMPNPGEQQAQPEDSPEAETSAQDKLTKKLPPSRRTTKTESLVLPSSSSKGKQPTCRGRSRSLNESSNSLIEESCPVPQSNLQIPGKTMCDQLNNILISNDCLPRNIILISTSDRQGHFLSDVLQQHKLPIVRTCSMVDVQEAFSFIISWIQRYCDCNTQAPMPVKIAVAGAQHYFSTMLRVFMEQLSHKNPEWLGYMRFLVIPLGPHPVASYLGSVDHRYNHLFQDLAWQDMFNHLEAQSSVQNIVSRITEYIKGANCVHQLPIAEAMLISKPTNLGKLSSQKFIPFLGAVKVEKVEPISATSGDTDDTVPSCSYMLRSPAREASHNPTFSSSVSGGLPSSIQDVGAELMELQVDYWMAAQPTNRKRNGKKEDLPTTKNTLQCTFRSLQVSRLPSSGEDAGTPAMSMTLVTKEKKKKVMSLPKEDKGKALESKSQCIQGIGRLLCSAKNQENRQRVLIDGVEWNDVKFFQLAAQWSSHVQHLPIGIFGHSNSTF</sequence>
<dbReference type="EMBL" id="JACAGB010000039">
    <property type="protein sequence ID" value="KAF6289675.1"/>
    <property type="molecule type" value="Genomic_DNA"/>
</dbReference>
<feature type="region of interest" description="Disordered" evidence="3">
    <location>
        <begin position="632"/>
        <end position="772"/>
    </location>
</feature>
<dbReference type="Proteomes" id="UP000558488">
    <property type="component" value="Unassembled WGS sequence"/>
</dbReference>
<feature type="compositionally biased region" description="Polar residues" evidence="3">
    <location>
        <begin position="333"/>
        <end position="353"/>
    </location>
</feature>
<feature type="compositionally biased region" description="Low complexity" evidence="3">
    <location>
        <begin position="763"/>
        <end position="772"/>
    </location>
</feature>
<protein>
    <recommendedName>
        <fullName evidence="8">Phosphofurin acidic cluster sorting protein 2</fullName>
    </recommendedName>
</protein>
<comment type="similarity">
    <text evidence="1">Belongs to the PACS family.</text>
</comment>
<evidence type="ECO:0008006" key="8">
    <source>
        <dbReference type="Google" id="ProtNLM"/>
    </source>
</evidence>
<name>A0A7J7SMZ9_PIPKU</name>
<gene>
    <name evidence="6" type="ORF">mPipKuh1_013052</name>
</gene>
<evidence type="ECO:0000256" key="2">
    <source>
        <dbReference type="ARBA" id="ARBA00022553"/>
    </source>
</evidence>
<dbReference type="InterPro" id="IPR057541">
    <property type="entry name" value="PACS1/2_N"/>
</dbReference>
<evidence type="ECO:0000256" key="1">
    <source>
        <dbReference type="ARBA" id="ARBA00008590"/>
    </source>
</evidence>
<evidence type="ECO:0000256" key="3">
    <source>
        <dbReference type="SAM" id="MobiDB-lite"/>
    </source>
</evidence>
<reference evidence="6 7" key="1">
    <citation type="journal article" date="2020" name="Nature">
        <title>Six reference-quality genomes reveal evolution of bat adaptations.</title>
        <authorList>
            <person name="Jebb D."/>
            <person name="Huang Z."/>
            <person name="Pippel M."/>
            <person name="Hughes G.M."/>
            <person name="Lavrichenko K."/>
            <person name="Devanna P."/>
            <person name="Winkler S."/>
            <person name="Jermiin L.S."/>
            <person name="Skirmuntt E.C."/>
            <person name="Katzourakis A."/>
            <person name="Burkitt-Gray L."/>
            <person name="Ray D.A."/>
            <person name="Sullivan K.A.M."/>
            <person name="Roscito J.G."/>
            <person name="Kirilenko B.M."/>
            <person name="Davalos L.M."/>
            <person name="Corthals A.P."/>
            <person name="Power M.L."/>
            <person name="Jones G."/>
            <person name="Ransome R.D."/>
            <person name="Dechmann D.K.N."/>
            <person name="Locatelli A.G."/>
            <person name="Puechmaille S.J."/>
            <person name="Fedrigo O."/>
            <person name="Jarvis E.D."/>
            <person name="Hiller M."/>
            <person name="Vernes S.C."/>
            <person name="Myers E.W."/>
            <person name="Teeling E.C."/>
        </authorList>
    </citation>
    <scope>NUCLEOTIDE SEQUENCE [LARGE SCALE GENOMIC DNA]</scope>
    <source>
        <strain evidence="6">MPipKuh1</strain>
        <tissue evidence="6">Flight muscle</tissue>
    </source>
</reference>
<evidence type="ECO:0000259" key="5">
    <source>
        <dbReference type="Pfam" id="PF25332"/>
    </source>
</evidence>
<keyword evidence="2" id="KW-0597">Phosphoprotein</keyword>
<dbReference type="GO" id="GO:0044325">
    <property type="term" value="F:transmembrane transporter binding"/>
    <property type="evidence" value="ECO:0007669"/>
    <property type="project" value="TreeGrafter"/>
</dbReference>
<evidence type="ECO:0000313" key="7">
    <source>
        <dbReference type="Proteomes" id="UP000558488"/>
    </source>
</evidence>
<proteinExistence type="inferred from homology"/>
<organism evidence="6 7">
    <name type="scientific">Pipistrellus kuhlii</name>
    <name type="common">Kuhl's pipistrelle</name>
    <dbReference type="NCBI Taxonomy" id="59472"/>
    <lineage>
        <taxon>Eukaryota</taxon>
        <taxon>Metazoa</taxon>
        <taxon>Chordata</taxon>
        <taxon>Craniata</taxon>
        <taxon>Vertebrata</taxon>
        <taxon>Euteleostomi</taxon>
        <taxon>Mammalia</taxon>
        <taxon>Eutheria</taxon>
        <taxon>Laurasiatheria</taxon>
        <taxon>Chiroptera</taxon>
        <taxon>Yangochiroptera</taxon>
        <taxon>Vespertilionidae</taxon>
        <taxon>Pipistrellus</taxon>
    </lineage>
</organism>
<feature type="region of interest" description="Disordered" evidence="3">
    <location>
        <begin position="22"/>
        <end position="49"/>
    </location>
</feature>
<feature type="domain" description="Phosphofurin acidic cluster sorting protein 1/2 N-terminal C2" evidence="5">
    <location>
        <begin position="167"/>
        <end position="325"/>
    </location>
</feature>
<feature type="domain" description="Phosphofurin acidic cluster sorting protein 1/2 C-terminal" evidence="4">
    <location>
        <begin position="791"/>
        <end position="1193"/>
    </location>
</feature>
<feature type="compositionally biased region" description="Low complexity" evidence="3">
    <location>
        <begin position="29"/>
        <end position="40"/>
    </location>
</feature>
<feature type="region of interest" description="Disordered" evidence="3">
    <location>
        <begin position="85"/>
        <end position="107"/>
    </location>
</feature>
<dbReference type="Pfam" id="PF10254">
    <property type="entry name" value="Pacs-1"/>
    <property type="match status" value="1"/>
</dbReference>
<dbReference type="InterPro" id="IPR019381">
    <property type="entry name" value="PACS1/2_C"/>
</dbReference>
<accession>A0A7J7SMZ9</accession>
<dbReference type="PANTHER" id="PTHR13280:SF15">
    <property type="entry name" value="PHOSPHOFURIN ACIDIC CLUSTER SORTING PROTEIN 2"/>
    <property type="match status" value="1"/>
</dbReference>
<dbReference type="GO" id="GO:0072659">
    <property type="term" value="P:protein localization to plasma membrane"/>
    <property type="evidence" value="ECO:0007669"/>
    <property type="project" value="TreeGrafter"/>
</dbReference>